<geneLocation type="plasmid" evidence="2">
    <name>pfdu301a</name>
</geneLocation>
<gene>
    <name evidence="1" type="ORF">FDZ14_29570</name>
</gene>
<dbReference type="RefSeq" id="WP_171778234.1">
    <property type="nucleotide sequence ID" value="NZ_CP045273.1"/>
</dbReference>
<dbReference type="EMBL" id="CP045273">
    <property type="protein sequence ID" value="QJX80248.1"/>
    <property type="molecule type" value="Genomic_DNA"/>
</dbReference>
<evidence type="ECO:0000313" key="2">
    <source>
        <dbReference type="Proteomes" id="UP000501076"/>
    </source>
</evidence>
<organism evidence="1 2">
    <name type="scientific">Priestia megaterium</name>
    <name type="common">Bacillus megaterium</name>
    <dbReference type="NCBI Taxonomy" id="1404"/>
    <lineage>
        <taxon>Bacteria</taxon>
        <taxon>Bacillati</taxon>
        <taxon>Bacillota</taxon>
        <taxon>Bacilli</taxon>
        <taxon>Bacillales</taxon>
        <taxon>Bacillaceae</taxon>
        <taxon>Priestia</taxon>
    </lineage>
</organism>
<name>A0A6M6E6M9_PRIMG</name>
<dbReference type="AlphaFoldDB" id="A0A6M6E6M9"/>
<proteinExistence type="predicted"/>
<keyword evidence="1" id="KW-0614">Plasmid</keyword>
<protein>
    <submittedName>
        <fullName evidence="1">Uncharacterized protein</fullName>
    </submittedName>
</protein>
<sequence length="99" mass="11380">MYNTTVTELGEMTYIANGFKDLENGKEVWINVDFLKIVGVERELPAYFVSVTLHSDDEKSVLVYENGKDTDDLPIGFTDKIQEELIEFAKKHPKYTETN</sequence>
<dbReference type="Proteomes" id="UP000501076">
    <property type="component" value="Plasmid pFDU301A"/>
</dbReference>
<accession>A0A6M6E6M9</accession>
<reference evidence="1 2" key="1">
    <citation type="submission" date="2019-10" db="EMBL/GenBank/DDBJ databases">
        <title>Complete genome sequences for adaption low water activity.</title>
        <authorList>
            <person name="Zhao L."/>
            <person name="Zhong J."/>
        </authorList>
    </citation>
    <scope>NUCLEOTIDE SEQUENCE [LARGE SCALE GENOMIC DNA]</scope>
    <source>
        <strain evidence="1 2">FDU301</strain>
        <plasmid evidence="2">pfdu301a</plasmid>
    </source>
</reference>
<evidence type="ECO:0000313" key="1">
    <source>
        <dbReference type="EMBL" id="QJX80248.1"/>
    </source>
</evidence>